<dbReference type="Proteomes" id="UP000093366">
    <property type="component" value="Unassembled WGS sequence"/>
</dbReference>
<proteinExistence type="predicted"/>
<feature type="chain" id="PRO_5008646055" description="Big-1 domain-containing protein" evidence="1">
    <location>
        <begin position="24"/>
        <end position="452"/>
    </location>
</feature>
<gene>
    <name evidence="2" type="ORF">A7985_18170</name>
</gene>
<feature type="signal peptide" evidence="1">
    <location>
        <begin position="1"/>
        <end position="23"/>
    </location>
</feature>
<accession>A0A1C0TLU0</accession>
<sequence length="452" mass="50019">MEKIMLTRSLLSAAIILSLSGCGGSSSDNSSTNSPITPTVEKVVEKTIQLETVYRGCENDEAMPNIDIVFHNANGEVVATAKTDVEGKYTGKVPETAKHVSAIESGAQTNQVFTYMEISEGVNLGKIYFEKPSSLPLCPSEIGRSCESMDVDVTDLAAMYSGYKLVNSNGYTITELGGFRSSVDLTYCEGEEFSYLAVVSPSGDEAVAAKVSVEDIKLQRLKNDAFTHEGIKISTPMHLDYDSMGIYSLTDGSSGQRKYEEVFFTFDDTLPFIFPSLAKYNNYRLSNVEQLNLGNNDFRSRVYTYSRSMIANDGTVDLELPVAVDHDLGAAFFAGNANNSFEITYDFSHLDNRLNMLRWSFDFTTTHEQSVQWSIQSDVVGTLPDLQFGDVLDFGGADFSALQSFRITLSGHPHAPQNLNDYRVFLSGKDFDYSLPEYKSYINISYHFTSTN</sequence>
<dbReference type="OrthoDB" id="6313678at2"/>
<evidence type="ECO:0000256" key="1">
    <source>
        <dbReference type="SAM" id="SignalP"/>
    </source>
</evidence>
<evidence type="ECO:0000313" key="3">
    <source>
        <dbReference type="Proteomes" id="UP000093366"/>
    </source>
</evidence>
<dbReference type="PROSITE" id="PS51257">
    <property type="entry name" value="PROKAR_LIPOPROTEIN"/>
    <property type="match status" value="1"/>
</dbReference>
<keyword evidence="1" id="KW-0732">Signal</keyword>
<evidence type="ECO:0008006" key="4">
    <source>
        <dbReference type="Google" id="ProtNLM"/>
    </source>
</evidence>
<evidence type="ECO:0000313" key="2">
    <source>
        <dbReference type="EMBL" id="OCQ19836.1"/>
    </source>
</evidence>
<dbReference type="RefSeq" id="WP_065791832.1">
    <property type="nucleotide sequence ID" value="NZ_MAUJ01000007.1"/>
</dbReference>
<dbReference type="EMBL" id="MAUJ01000007">
    <property type="protein sequence ID" value="OCQ19836.1"/>
    <property type="molecule type" value="Genomic_DNA"/>
</dbReference>
<reference evidence="3" key="1">
    <citation type="submission" date="2016-07" db="EMBL/GenBank/DDBJ databases">
        <authorList>
            <person name="Florea S."/>
            <person name="Webb J.S."/>
            <person name="Jaromczyk J."/>
            <person name="Schardl C.L."/>
        </authorList>
    </citation>
    <scope>NUCLEOTIDE SEQUENCE [LARGE SCALE GENOMIC DNA]</scope>
    <source>
        <strain evidence="3">IPB1</strain>
    </source>
</reference>
<comment type="caution">
    <text evidence="2">The sequence shown here is derived from an EMBL/GenBank/DDBJ whole genome shotgun (WGS) entry which is preliminary data.</text>
</comment>
<name>A0A1C0TLU0_9GAMM</name>
<organism evidence="2 3">
    <name type="scientific">Pseudoalteromonas luteoviolacea</name>
    <dbReference type="NCBI Taxonomy" id="43657"/>
    <lineage>
        <taxon>Bacteria</taxon>
        <taxon>Pseudomonadati</taxon>
        <taxon>Pseudomonadota</taxon>
        <taxon>Gammaproteobacteria</taxon>
        <taxon>Alteromonadales</taxon>
        <taxon>Pseudoalteromonadaceae</taxon>
        <taxon>Pseudoalteromonas</taxon>
    </lineage>
</organism>
<protein>
    <recommendedName>
        <fullName evidence="4">Big-1 domain-containing protein</fullName>
    </recommendedName>
</protein>
<dbReference type="AlphaFoldDB" id="A0A1C0TLU0"/>